<proteinExistence type="predicted"/>
<sequence length="343" mass="36985">MTARLRHIDLMRGLAILFMVEAHAASTFRPVGVDDASILGVVVSSVAGLAAPLFVTISGWGLHTSVKRRAGGDFAAWMRWLGPRVVILVACQLVVNLVMSHIFDWSAPGVLTLLAIVALLSPLLARYSTPVRSALFVLLLASPSLLPDLTGVAMTWDDRVSVAGVGVWFSRLLFDGTYPLLPWLSFALLGGLLADLDETTRRRVLCLGILLSVGTMVWSATSGVNWALTSGDALLTFFPASSAFLLVAATSVLALHELTLRATLPDHGLPNWTSNLGRLSLSVYVLHFVPLAIYARMVEIPPSLSVGMVLTLVYVLLWIPVGNGWFERAGDYSLEGLLKRLTS</sequence>
<dbReference type="GO" id="GO:0005886">
    <property type="term" value="C:plasma membrane"/>
    <property type="evidence" value="ECO:0007669"/>
    <property type="project" value="UniProtKB-SubCell"/>
</dbReference>
<feature type="transmembrane region" description="Helical" evidence="6">
    <location>
        <begin position="206"/>
        <end position="228"/>
    </location>
</feature>
<dbReference type="GO" id="GO:0009246">
    <property type="term" value="P:enterobacterial common antigen biosynthetic process"/>
    <property type="evidence" value="ECO:0007669"/>
    <property type="project" value="TreeGrafter"/>
</dbReference>
<organism evidence="8">
    <name type="scientific">uncultured marine group II/III euryarchaeote KM3_57_F04</name>
    <dbReference type="NCBI Taxonomy" id="1456465"/>
    <lineage>
        <taxon>Archaea</taxon>
        <taxon>Methanobacteriati</taxon>
        <taxon>Methanobacteriota</taxon>
        <taxon>environmental samples</taxon>
    </lineage>
</organism>
<keyword evidence="5 6" id="KW-0472">Membrane</keyword>
<evidence type="ECO:0000256" key="5">
    <source>
        <dbReference type="ARBA" id="ARBA00023136"/>
    </source>
</evidence>
<feature type="transmembrane region" description="Helical" evidence="6">
    <location>
        <begin position="40"/>
        <end position="60"/>
    </location>
</feature>
<evidence type="ECO:0000256" key="4">
    <source>
        <dbReference type="ARBA" id="ARBA00022989"/>
    </source>
</evidence>
<dbReference type="GO" id="GO:0016413">
    <property type="term" value="F:O-acetyltransferase activity"/>
    <property type="evidence" value="ECO:0007669"/>
    <property type="project" value="TreeGrafter"/>
</dbReference>
<evidence type="ECO:0000313" key="8">
    <source>
        <dbReference type="EMBL" id="AIF12949.1"/>
    </source>
</evidence>
<dbReference type="EMBL" id="KF900959">
    <property type="protein sequence ID" value="AIF12949.1"/>
    <property type="molecule type" value="Genomic_DNA"/>
</dbReference>
<feature type="transmembrane region" description="Helical" evidence="6">
    <location>
        <begin position="276"/>
        <end position="294"/>
    </location>
</feature>
<accession>A0A075HAI7</accession>
<feature type="transmembrane region" description="Helical" evidence="6">
    <location>
        <begin position="136"/>
        <end position="156"/>
    </location>
</feature>
<evidence type="ECO:0000256" key="2">
    <source>
        <dbReference type="ARBA" id="ARBA00022475"/>
    </source>
</evidence>
<evidence type="ECO:0000256" key="3">
    <source>
        <dbReference type="ARBA" id="ARBA00022692"/>
    </source>
</evidence>
<keyword evidence="3 6" id="KW-0812">Transmembrane</keyword>
<feature type="transmembrane region" description="Helical" evidence="6">
    <location>
        <begin position="176"/>
        <end position="194"/>
    </location>
</feature>
<dbReference type="PANTHER" id="PTHR40074:SF2">
    <property type="entry name" value="O-ACETYLTRANSFERASE WECH"/>
    <property type="match status" value="1"/>
</dbReference>
<feature type="transmembrane region" description="Helical" evidence="6">
    <location>
        <begin position="234"/>
        <end position="255"/>
    </location>
</feature>
<dbReference type="AlphaFoldDB" id="A0A075HAI7"/>
<evidence type="ECO:0000259" key="7">
    <source>
        <dbReference type="Pfam" id="PF07786"/>
    </source>
</evidence>
<feature type="transmembrane region" description="Helical" evidence="6">
    <location>
        <begin position="300"/>
        <end position="319"/>
    </location>
</feature>
<dbReference type="Pfam" id="PF07786">
    <property type="entry name" value="HGSNAT_cat"/>
    <property type="match status" value="1"/>
</dbReference>
<comment type="subcellular location">
    <subcellularLocation>
        <location evidence="1">Cell membrane</location>
        <topology evidence="1">Multi-pass membrane protein</topology>
    </subcellularLocation>
</comment>
<evidence type="ECO:0000256" key="6">
    <source>
        <dbReference type="SAM" id="Phobius"/>
    </source>
</evidence>
<feature type="transmembrane region" description="Helical" evidence="6">
    <location>
        <begin position="81"/>
        <end position="99"/>
    </location>
</feature>
<protein>
    <recommendedName>
        <fullName evidence="7">Heparan-alpha-glucosaminide N-acetyltransferase catalytic domain-containing protein</fullName>
    </recommendedName>
</protein>
<name>A0A075HAI7_9EURY</name>
<dbReference type="PANTHER" id="PTHR40074">
    <property type="entry name" value="O-ACETYLTRANSFERASE WECH"/>
    <property type="match status" value="1"/>
</dbReference>
<keyword evidence="4 6" id="KW-1133">Transmembrane helix</keyword>
<feature type="transmembrane region" description="Helical" evidence="6">
    <location>
        <begin position="105"/>
        <end position="124"/>
    </location>
</feature>
<keyword evidence="2" id="KW-1003">Cell membrane</keyword>
<reference evidence="8" key="1">
    <citation type="journal article" date="2014" name="Genome Biol. Evol.">
        <title>Pangenome evidence for extensive interdomain horizontal transfer affecting lineage core and shell genes in uncultured planktonic thaumarchaeota and euryarchaeota.</title>
        <authorList>
            <person name="Deschamps P."/>
            <person name="Zivanovic Y."/>
            <person name="Moreira D."/>
            <person name="Rodriguez-Valera F."/>
            <person name="Lopez-Garcia P."/>
        </authorList>
    </citation>
    <scope>NUCLEOTIDE SEQUENCE</scope>
</reference>
<evidence type="ECO:0000256" key="1">
    <source>
        <dbReference type="ARBA" id="ARBA00004651"/>
    </source>
</evidence>
<dbReference type="InterPro" id="IPR012429">
    <property type="entry name" value="HGSNAT_cat"/>
</dbReference>
<feature type="domain" description="Heparan-alpha-glucosaminide N-acetyltransferase catalytic" evidence="7">
    <location>
        <begin position="4"/>
        <end position="199"/>
    </location>
</feature>